<evidence type="ECO:0000313" key="2">
    <source>
        <dbReference type="EMBL" id="RFM29055.1"/>
    </source>
</evidence>
<protein>
    <submittedName>
        <fullName evidence="2">Uncharacterized protein</fullName>
    </submittedName>
</protein>
<keyword evidence="3" id="KW-1185">Reference proteome</keyword>
<evidence type="ECO:0000313" key="3">
    <source>
        <dbReference type="Proteomes" id="UP000261284"/>
    </source>
</evidence>
<name>A0A3E1NM94_9BACT</name>
<keyword evidence="1" id="KW-0175">Coiled coil</keyword>
<feature type="coiled-coil region" evidence="1">
    <location>
        <begin position="235"/>
        <end position="262"/>
    </location>
</feature>
<organism evidence="2 3">
    <name type="scientific">Deminuibacter soli</name>
    <dbReference type="NCBI Taxonomy" id="2291815"/>
    <lineage>
        <taxon>Bacteria</taxon>
        <taxon>Pseudomonadati</taxon>
        <taxon>Bacteroidota</taxon>
        <taxon>Chitinophagia</taxon>
        <taxon>Chitinophagales</taxon>
        <taxon>Chitinophagaceae</taxon>
        <taxon>Deminuibacter</taxon>
    </lineage>
</organism>
<dbReference type="AlphaFoldDB" id="A0A3E1NM94"/>
<evidence type="ECO:0000256" key="1">
    <source>
        <dbReference type="SAM" id="Coils"/>
    </source>
</evidence>
<gene>
    <name evidence="2" type="ORF">DXN05_09855</name>
</gene>
<dbReference type="EMBL" id="QTJU01000002">
    <property type="protein sequence ID" value="RFM29055.1"/>
    <property type="molecule type" value="Genomic_DNA"/>
</dbReference>
<proteinExistence type="predicted"/>
<reference evidence="2 3" key="1">
    <citation type="submission" date="2018-08" db="EMBL/GenBank/DDBJ databases">
        <title>Chitinophagaceae sp. K23C18032701, a novel bacterium isolated from forest soil.</title>
        <authorList>
            <person name="Wang C."/>
        </authorList>
    </citation>
    <scope>NUCLEOTIDE SEQUENCE [LARGE SCALE GENOMIC DNA]</scope>
    <source>
        <strain evidence="2 3">K23C18032701</strain>
    </source>
</reference>
<comment type="caution">
    <text evidence="2">The sequence shown here is derived from an EMBL/GenBank/DDBJ whole genome shotgun (WGS) entry which is preliminary data.</text>
</comment>
<sequence>MFFPAGTQVVTDATADAGKAIQRLASGPNATMWYGPYATLQAGNYLVQFRMKVASNLSSSYLCTIDVAGASLVIHPSDFRQSGEWQLFTLMVRIDNNFGAIETRCINFAPGVTDLYLDYINVMPGDARGIYSGEIMLDGKGNLGLGTQDTKGYRLVVNGAAIFTKAVVKNQQNWPDYVFDSTYQLPHLDSVAAFIQQNKHLPEVPAATEVQQKGVDLAANQAVLLKKVEELTLYMIEVKKENALLIEKNRQMQEEVTELKKQIKQVIK</sequence>
<accession>A0A3E1NM94</accession>
<dbReference type="Proteomes" id="UP000261284">
    <property type="component" value="Unassembled WGS sequence"/>
</dbReference>